<comment type="caution">
    <text evidence="2">The sequence shown here is derived from an EMBL/GenBank/DDBJ whole genome shotgun (WGS) entry which is preliminary data.</text>
</comment>
<dbReference type="SUPFAM" id="SSF88946">
    <property type="entry name" value="Sigma2 domain of RNA polymerase sigma factors"/>
    <property type="match status" value="1"/>
</dbReference>
<feature type="domain" description="Helix-turn-helix conjugative transposon-like" evidence="1">
    <location>
        <begin position="9"/>
        <end position="62"/>
    </location>
</feature>
<dbReference type="GO" id="GO:0006352">
    <property type="term" value="P:DNA-templated transcription initiation"/>
    <property type="evidence" value="ECO:0007669"/>
    <property type="project" value="InterPro"/>
</dbReference>
<dbReference type="InterPro" id="IPR024760">
    <property type="entry name" value="HTH_dom_conjug_TS-like"/>
</dbReference>
<evidence type="ECO:0000259" key="1">
    <source>
        <dbReference type="Pfam" id="PF12645"/>
    </source>
</evidence>
<reference evidence="2 3" key="1">
    <citation type="submission" date="2016-11" db="EMBL/GenBank/DDBJ databases">
        <title>Paenibacillus species isolates.</title>
        <authorList>
            <person name="Beno S.M."/>
        </authorList>
    </citation>
    <scope>NUCLEOTIDE SEQUENCE [LARGE SCALE GENOMIC DNA]</scope>
    <source>
        <strain evidence="2 3">FSL R5-0378</strain>
    </source>
</reference>
<dbReference type="STRING" id="297318.BK138_34060"/>
<dbReference type="RefSeq" id="WP_076176838.1">
    <property type="nucleotide sequence ID" value="NZ_MRTP01000024.1"/>
</dbReference>
<dbReference type="GO" id="GO:0003700">
    <property type="term" value="F:DNA-binding transcription factor activity"/>
    <property type="evidence" value="ECO:0007669"/>
    <property type="project" value="InterPro"/>
</dbReference>
<evidence type="ECO:0000313" key="3">
    <source>
        <dbReference type="Proteomes" id="UP000187172"/>
    </source>
</evidence>
<proteinExistence type="predicted"/>
<dbReference type="Proteomes" id="UP000187172">
    <property type="component" value="Unassembled WGS sequence"/>
</dbReference>
<organism evidence="2 3">
    <name type="scientific">Paenibacillus rhizosphaerae</name>
    <dbReference type="NCBI Taxonomy" id="297318"/>
    <lineage>
        <taxon>Bacteria</taxon>
        <taxon>Bacillati</taxon>
        <taxon>Bacillota</taxon>
        <taxon>Bacilli</taxon>
        <taxon>Bacillales</taxon>
        <taxon>Paenibacillaceae</taxon>
        <taxon>Paenibacillus</taxon>
    </lineage>
</organism>
<sequence>MKSELFDQVLRAQQGDKEALYEIIRSFLPAIRSARRKIKGDRQEDLEQNIIEIIIKKIMSFDLVNTLDFTGFCQQLNEIYESEN</sequence>
<keyword evidence="3" id="KW-1185">Reference proteome</keyword>
<dbReference type="EMBL" id="MRTP01000024">
    <property type="protein sequence ID" value="OMF44998.1"/>
    <property type="molecule type" value="Genomic_DNA"/>
</dbReference>
<dbReference type="InterPro" id="IPR013325">
    <property type="entry name" value="RNA_pol_sigma_r2"/>
</dbReference>
<evidence type="ECO:0000313" key="2">
    <source>
        <dbReference type="EMBL" id="OMF44998.1"/>
    </source>
</evidence>
<gene>
    <name evidence="2" type="ORF">BK138_34060</name>
</gene>
<name>A0A1R1DZP2_9BACL</name>
<protein>
    <recommendedName>
        <fullName evidence="1">Helix-turn-helix conjugative transposon-like domain-containing protein</fullName>
    </recommendedName>
</protein>
<accession>A0A1R1DZP2</accession>
<dbReference type="AlphaFoldDB" id="A0A1R1DZP2"/>
<dbReference type="Pfam" id="PF12645">
    <property type="entry name" value="HTH_16"/>
    <property type="match status" value="1"/>
</dbReference>